<dbReference type="InterPro" id="IPR014729">
    <property type="entry name" value="Rossmann-like_a/b/a_fold"/>
</dbReference>
<dbReference type="Proteomes" id="UP000182101">
    <property type="component" value="Plasmid pAMCP48-600"/>
</dbReference>
<organism evidence="2 3">
    <name type="scientific">Alteromonas mediterranea</name>
    <dbReference type="NCBI Taxonomy" id="314275"/>
    <lineage>
        <taxon>Bacteria</taxon>
        <taxon>Pseudomonadati</taxon>
        <taxon>Pseudomonadota</taxon>
        <taxon>Gammaproteobacteria</taxon>
        <taxon>Alteromonadales</taxon>
        <taxon>Alteromonadaceae</taxon>
        <taxon>Alteromonas/Salinimonas group</taxon>
        <taxon>Alteromonas</taxon>
    </lineage>
</organism>
<dbReference type="AlphaFoldDB" id="A0AAC9NU46"/>
<dbReference type="Gene3D" id="3.40.50.620">
    <property type="entry name" value="HUPs"/>
    <property type="match status" value="1"/>
</dbReference>
<keyword evidence="2" id="KW-0614">Plasmid</keyword>
<dbReference type="Pfam" id="PF01507">
    <property type="entry name" value="PAPS_reduct"/>
    <property type="match status" value="1"/>
</dbReference>
<name>A0AAC9NU46_9ALTE</name>
<evidence type="ECO:0000313" key="3">
    <source>
        <dbReference type="Proteomes" id="UP000182101"/>
    </source>
</evidence>
<evidence type="ECO:0000259" key="1">
    <source>
        <dbReference type="Pfam" id="PF01507"/>
    </source>
</evidence>
<dbReference type="GO" id="GO:0003824">
    <property type="term" value="F:catalytic activity"/>
    <property type="evidence" value="ECO:0007669"/>
    <property type="project" value="InterPro"/>
</dbReference>
<sequence>MPVAQPKTETNALIKDVVCSLAKGCFSLPHKEGVHNIYVVPLSGGLDSFATAYSLLAYYPDVDYLYVHADTGVEAKGTAEALDKFEAITKRTIKKLIPNKDMLTQIEDNGNFLPSQRQRSCTSSMKTYPFNRFYSELKSQHDGNIMIWNMVGIRADEPYRSGIEWTEDNVASVFPLASLGLVKQDINTIVDKIQLIPSYYNSYSRSGCEICIFSRRQEVLAAWENNPSVVERCANMEEVPSNVLKLYNAMPNSISHETGIARNYLTFYRPSWLSGSAKTGYEGKRGRLSNPNCKGTSDMFGDAKRLYVAVEYEYYDGLYSPSGPMVYFENIINYSTTLGGLKTSLKFFWLHRLHTKEMHGMADEEMLGRYRKIAIIEMEVDNFDDEIPPAPQDIYTWQNDRKPLFAIRKTKAVIEHILLKEGLQQQSLSGDSQAQASAREALSNVTQDYGRILNASAYQPLKQVDLEDDFDIEDAPTVCISCSK</sequence>
<evidence type="ECO:0000313" key="2">
    <source>
        <dbReference type="EMBL" id="APD92087.1"/>
    </source>
</evidence>
<dbReference type="SUPFAM" id="SSF52402">
    <property type="entry name" value="Adenine nucleotide alpha hydrolases-like"/>
    <property type="match status" value="1"/>
</dbReference>
<dbReference type="EMBL" id="CP018025">
    <property type="protein sequence ID" value="APD92087.1"/>
    <property type="molecule type" value="Genomic_DNA"/>
</dbReference>
<protein>
    <recommendedName>
        <fullName evidence="1">Phosphoadenosine phosphosulphate reductase domain-containing protein</fullName>
    </recommendedName>
</protein>
<proteinExistence type="predicted"/>
<dbReference type="RefSeq" id="WP_071960697.1">
    <property type="nucleotide sequence ID" value="NZ_CP018025.1"/>
</dbReference>
<reference evidence="2 3" key="1">
    <citation type="submission" date="2016-11" db="EMBL/GenBank/DDBJ databases">
        <title>Networking in microbes: conjugative elements and plasmids in the genus Alteromonas.</title>
        <authorList>
            <person name="Lopez-Perez M."/>
            <person name="Ramon-Marco N."/>
            <person name="Rodriguez-Valera F."/>
        </authorList>
    </citation>
    <scope>NUCLEOTIDE SEQUENCE [LARGE SCALE GENOMIC DNA]</scope>
    <source>
        <strain evidence="2 3">CP48</strain>
        <plasmid evidence="3">pamcp48-600</plasmid>
    </source>
</reference>
<accession>A0AAC9NU46</accession>
<feature type="domain" description="Phosphoadenosine phosphosulphate reductase" evidence="1">
    <location>
        <begin position="38"/>
        <end position="211"/>
    </location>
</feature>
<dbReference type="InterPro" id="IPR002500">
    <property type="entry name" value="PAPS_reduct_dom"/>
</dbReference>
<gene>
    <name evidence="2" type="ORF">BM524_19395</name>
</gene>
<geneLocation type="plasmid" evidence="3">
    <name>pamcp48-600</name>
</geneLocation>